<dbReference type="EMBL" id="LUCH01004071">
    <property type="protein sequence ID" value="KAF5399415.1"/>
    <property type="molecule type" value="Genomic_DNA"/>
</dbReference>
<protein>
    <submittedName>
        <fullName evidence="1">Uncharacterized protein</fullName>
    </submittedName>
</protein>
<accession>A0A8J4WQ48</accession>
<proteinExistence type="predicted"/>
<evidence type="ECO:0000313" key="1">
    <source>
        <dbReference type="EMBL" id="KAF5399415.1"/>
    </source>
</evidence>
<evidence type="ECO:0000313" key="2">
    <source>
        <dbReference type="Proteomes" id="UP000748531"/>
    </source>
</evidence>
<dbReference type="OrthoDB" id="6260923at2759"/>
<dbReference type="AlphaFoldDB" id="A0A8J4WQ48"/>
<name>A0A8J4WQ48_9TREM</name>
<organism evidence="1 2">
    <name type="scientific">Paragonimus heterotremus</name>
    <dbReference type="NCBI Taxonomy" id="100268"/>
    <lineage>
        <taxon>Eukaryota</taxon>
        <taxon>Metazoa</taxon>
        <taxon>Spiralia</taxon>
        <taxon>Lophotrochozoa</taxon>
        <taxon>Platyhelminthes</taxon>
        <taxon>Trematoda</taxon>
        <taxon>Digenea</taxon>
        <taxon>Plagiorchiida</taxon>
        <taxon>Troglotremata</taxon>
        <taxon>Troglotrematidae</taxon>
        <taxon>Paragonimus</taxon>
    </lineage>
</organism>
<sequence length="286" mass="32574">MAFFQQHDYKVLHMKYLLWSLSFQCQINMIFYLWTVKAIQNSLLLHGQSPDGQVDLTLTFTEKNRLLLRCYVKDVDVNSSVVLLSCPTVTTGVCLENCITPCPIIRGSPNCSLNVFSPINSCKYELVSDRQVKLEYQIALNPLTVPGDWRCMFRGRRSNSVYLKYQSPHNTPEPLDNPNNTITSLTVQGVASNSVVKTNHTKRFDLFIKSPNLCAYDPMARSSFAPIRFQLASHALEKFAVVITYRDLIRVLSSTGRNQPEISFSQTTTTKLVTKIDKNIKQNFIF</sequence>
<keyword evidence="2" id="KW-1185">Reference proteome</keyword>
<gene>
    <name evidence="1" type="ORF">PHET_04550</name>
</gene>
<comment type="caution">
    <text evidence="1">The sequence shown here is derived from an EMBL/GenBank/DDBJ whole genome shotgun (WGS) entry which is preliminary data.</text>
</comment>
<dbReference type="Proteomes" id="UP000748531">
    <property type="component" value="Unassembled WGS sequence"/>
</dbReference>
<reference evidence="1" key="1">
    <citation type="submission" date="2019-05" db="EMBL/GenBank/DDBJ databases">
        <title>Annotation for the trematode Paragonimus heterotremus.</title>
        <authorList>
            <person name="Choi Y.-J."/>
        </authorList>
    </citation>
    <scope>NUCLEOTIDE SEQUENCE</scope>
    <source>
        <strain evidence="1">LC</strain>
    </source>
</reference>